<evidence type="ECO:0000313" key="2">
    <source>
        <dbReference type="Proteomes" id="UP000799291"/>
    </source>
</evidence>
<dbReference type="Proteomes" id="UP000799291">
    <property type="component" value="Unassembled WGS sequence"/>
</dbReference>
<keyword evidence="2" id="KW-1185">Reference proteome</keyword>
<name>A0A6G1J097_9PLEO</name>
<reference evidence="1" key="1">
    <citation type="journal article" date="2020" name="Stud. Mycol.">
        <title>101 Dothideomycetes genomes: a test case for predicting lifestyles and emergence of pathogens.</title>
        <authorList>
            <person name="Haridas S."/>
            <person name="Albert R."/>
            <person name="Binder M."/>
            <person name="Bloem J."/>
            <person name="Labutti K."/>
            <person name="Salamov A."/>
            <person name="Andreopoulos B."/>
            <person name="Baker S."/>
            <person name="Barry K."/>
            <person name="Bills G."/>
            <person name="Bluhm B."/>
            <person name="Cannon C."/>
            <person name="Castanera R."/>
            <person name="Culley D."/>
            <person name="Daum C."/>
            <person name="Ezra D."/>
            <person name="Gonzalez J."/>
            <person name="Henrissat B."/>
            <person name="Kuo A."/>
            <person name="Liang C."/>
            <person name="Lipzen A."/>
            <person name="Lutzoni F."/>
            <person name="Magnuson J."/>
            <person name="Mondo S."/>
            <person name="Nolan M."/>
            <person name="Ohm R."/>
            <person name="Pangilinan J."/>
            <person name="Park H.-J."/>
            <person name="Ramirez L."/>
            <person name="Alfaro M."/>
            <person name="Sun H."/>
            <person name="Tritt A."/>
            <person name="Yoshinaga Y."/>
            <person name="Zwiers L.-H."/>
            <person name="Turgeon B."/>
            <person name="Goodwin S."/>
            <person name="Spatafora J."/>
            <person name="Crous P."/>
            <person name="Grigoriev I."/>
        </authorList>
    </citation>
    <scope>NUCLEOTIDE SEQUENCE</scope>
    <source>
        <strain evidence="1">CBS 122367</strain>
    </source>
</reference>
<sequence length="155" mass="18332">MNEKKLNEKERLCNRLTQSVEDLTFREFHKFLDIDDSGHYKPTCLSIPLLEDFLATRFQSFPKLRDFTLIVAKPEGYAPLQKRLTLAPSENPCRFSFQMVDLRDECVEIWRVRNSYLEDQQENTEWSNKNTCIRGKRTLFGFVETFLPVFSVVLL</sequence>
<dbReference type="AlphaFoldDB" id="A0A6G1J097"/>
<proteinExistence type="predicted"/>
<protein>
    <submittedName>
        <fullName evidence="1">Uncharacterized protein</fullName>
    </submittedName>
</protein>
<organism evidence="1 2">
    <name type="scientific">Lentithecium fluviatile CBS 122367</name>
    <dbReference type="NCBI Taxonomy" id="1168545"/>
    <lineage>
        <taxon>Eukaryota</taxon>
        <taxon>Fungi</taxon>
        <taxon>Dikarya</taxon>
        <taxon>Ascomycota</taxon>
        <taxon>Pezizomycotina</taxon>
        <taxon>Dothideomycetes</taxon>
        <taxon>Pleosporomycetidae</taxon>
        <taxon>Pleosporales</taxon>
        <taxon>Massarineae</taxon>
        <taxon>Lentitheciaceae</taxon>
        <taxon>Lentithecium</taxon>
    </lineage>
</organism>
<accession>A0A6G1J097</accession>
<dbReference type="EMBL" id="MU005583">
    <property type="protein sequence ID" value="KAF2683808.1"/>
    <property type="molecule type" value="Genomic_DNA"/>
</dbReference>
<gene>
    <name evidence="1" type="ORF">K458DRAFT_418787</name>
</gene>
<evidence type="ECO:0000313" key="1">
    <source>
        <dbReference type="EMBL" id="KAF2683808.1"/>
    </source>
</evidence>